<dbReference type="PROSITE" id="PS50234">
    <property type="entry name" value="VWFA"/>
    <property type="match status" value="1"/>
</dbReference>
<gene>
    <name evidence="3" type="ORF">HNQ94_000765</name>
</gene>
<dbReference type="SUPFAM" id="SSF53300">
    <property type="entry name" value="vWA-like"/>
    <property type="match status" value="1"/>
</dbReference>
<comment type="caution">
    <text evidence="3">The sequence shown here is derived from an EMBL/GenBank/DDBJ whole genome shotgun (WGS) entry which is preliminary data.</text>
</comment>
<feature type="region of interest" description="Disordered" evidence="1">
    <location>
        <begin position="293"/>
        <end position="318"/>
    </location>
</feature>
<dbReference type="EMBL" id="JACHGH010000002">
    <property type="protein sequence ID" value="MBB6452320.1"/>
    <property type="molecule type" value="Genomic_DNA"/>
</dbReference>
<dbReference type="InterPro" id="IPR036465">
    <property type="entry name" value="vWFA_dom_sf"/>
</dbReference>
<dbReference type="InterPro" id="IPR002035">
    <property type="entry name" value="VWF_A"/>
</dbReference>
<organism evidence="3 4">
    <name type="scientific">Salirhabdus euzebyi</name>
    <dbReference type="NCBI Taxonomy" id="394506"/>
    <lineage>
        <taxon>Bacteria</taxon>
        <taxon>Bacillati</taxon>
        <taxon>Bacillota</taxon>
        <taxon>Bacilli</taxon>
        <taxon>Bacillales</taxon>
        <taxon>Bacillaceae</taxon>
        <taxon>Salirhabdus</taxon>
    </lineage>
</organism>
<reference evidence="3 4" key="1">
    <citation type="submission" date="2020-08" db="EMBL/GenBank/DDBJ databases">
        <title>Genomic Encyclopedia of Type Strains, Phase IV (KMG-IV): sequencing the most valuable type-strain genomes for metagenomic binning, comparative biology and taxonomic classification.</title>
        <authorList>
            <person name="Goeker M."/>
        </authorList>
    </citation>
    <scope>NUCLEOTIDE SEQUENCE [LARGE SCALE GENOMIC DNA]</scope>
    <source>
        <strain evidence="3 4">DSM 19612</strain>
    </source>
</reference>
<evidence type="ECO:0000313" key="4">
    <source>
        <dbReference type="Proteomes" id="UP000581688"/>
    </source>
</evidence>
<evidence type="ECO:0000259" key="2">
    <source>
        <dbReference type="PROSITE" id="PS50234"/>
    </source>
</evidence>
<dbReference type="CDD" id="cd01454">
    <property type="entry name" value="vWA_norD_type"/>
    <property type="match status" value="1"/>
</dbReference>
<accession>A0A841PU40</accession>
<dbReference type="AlphaFoldDB" id="A0A841PU40"/>
<evidence type="ECO:0000313" key="3">
    <source>
        <dbReference type="EMBL" id="MBB6452320.1"/>
    </source>
</evidence>
<dbReference type="PANTHER" id="PTHR41248">
    <property type="entry name" value="NORD PROTEIN"/>
    <property type="match status" value="1"/>
</dbReference>
<dbReference type="SMART" id="SM00327">
    <property type="entry name" value="VWA"/>
    <property type="match status" value="1"/>
</dbReference>
<feature type="domain" description="VWFA" evidence="2">
    <location>
        <begin position="411"/>
        <end position="597"/>
    </location>
</feature>
<dbReference type="PANTHER" id="PTHR41248:SF1">
    <property type="entry name" value="NORD PROTEIN"/>
    <property type="match status" value="1"/>
</dbReference>
<dbReference type="Proteomes" id="UP000581688">
    <property type="component" value="Unassembled WGS sequence"/>
</dbReference>
<dbReference type="Gene3D" id="3.40.50.410">
    <property type="entry name" value="von Willebrand factor, type A domain"/>
    <property type="match status" value="1"/>
</dbReference>
<evidence type="ECO:0000256" key="1">
    <source>
        <dbReference type="SAM" id="MobiDB-lite"/>
    </source>
</evidence>
<dbReference type="RefSeq" id="WP_174495010.1">
    <property type="nucleotide sequence ID" value="NZ_CADDWK010000002.1"/>
</dbReference>
<protein>
    <submittedName>
        <fullName evidence="3">Nitric oxide reductase activation protein</fullName>
    </submittedName>
</protein>
<keyword evidence="4" id="KW-1185">Reference proteome</keyword>
<name>A0A841PU40_9BACI</name>
<proteinExistence type="predicted"/>
<sequence length="602" mass="70510">MSFIEKEMNYFMFMQLRDLAYSFTNKAMDIQYNQVSFLDIYEPKVTITSFWENRQSIGHLGEKSDIYLRALGNYHLSDRQALQTFLELNQSSTLPSFTKQIVAFLEDIRLEAAILQYRPGTKKAFDYRRKMYMDFFKDQLKVNRSRAFHGDTLFCFLALVLLQGMDYYEDGTLSLSPSVLTKVKEKLFTVFECKETNDVVSLAWEIFLLVEHELSMDMINPYFTLPKIKEVKESDLDEDEFLDEVFPTWNRERKKETKETFLQFDVDGQHQDMKFDNTGRESESTDQVMAMVQGQAQQSDQNDHSEASAEQVDSDDDFSKGKANRFAVAKIQEPTTPSEQEQAEYEFVKNQISFEQKKLKKLLTDLLERKREQNFRRLHYGKLDRKLVRFFTSDNPKMFIKKEEDQQFDCVFSLLMDCSSSMMDKMDKTKEAVVLFHETLKEMNIRHAVTGFWEDGIESDEKYQPNYFLPVISFVDSLKKQSGEKIMQLQPEEDNRDGFAIRYISEALSKQGEQHKFLIVLTDGKPAAFDYYQNGVMDTKEAIQETKNKGIHTIGVQIGSQSQEQEKMMEAMYNNKYMMVENMDSFVSQFSFLLKTLLVSSN</sequence>
<dbReference type="InterPro" id="IPR051928">
    <property type="entry name" value="NorD/CobT"/>
</dbReference>